<evidence type="ECO:0000313" key="2">
    <source>
        <dbReference type="Proteomes" id="UP000433652"/>
    </source>
</evidence>
<gene>
    <name evidence="1" type="ORF">GRI89_15350</name>
</gene>
<sequence>MTASIVFFPVGNGDMTLVTLDNDQKLLIDLHVRKAADNDGDDTPDVMADLRERLNRDTEGRLYVDGFLLSHPDKDHITGLETHFHLGPPEDWSKDDDKILIHEMWSSPVIFRRASKSHTLCPDAKAWAKEARRRVALFRENGTTADEGDRIQIMGEDEDGKTDDILEIVVKTNETVTKLNENSSSAFEGRLLAPLPKGDDEDTEELLTKNCSSVIIRFSIRGGGILDKCRFLSGGDAEVAIWERLWDDLSDNNADWLNYDILQAPHHCSWHSLSYDSWSEMGEDAKVCEAARNALGQIRKGAIVVASSKKIDPNDSDPPCDRAKREYIAIVDGKNDRFICVADVWEDEERSLEYEITASGITKTVKSAAKAAAAAMGIGATASQARAHGRADGSR</sequence>
<dbReference type="OrthoDB" id="9768813at2"/>
<dbReference type="SUPFAM" id="SSF56281">
    <property type="entry name" value="Metallo-hydrolase/oxidoreductase"/>
    <property type="match status" value="1"/>
</dbReference>
<evidence type="ECO:0008006" key="3">
    <source>
        <dbReference type="Google" id="ProtNLM"/>
    </source>
</evidence>
<protein>
    <recommendedName>
        <fullName evidence="3">Metallohydrolase</fullName>
    </recommendedName>
</protein>
<comment type="caution">
    <text evidence="1">The sequence shown here is derived from an EMBL/GenBank/DDBJ whole genome shotgun (WGS) entry which is preliminary data.</text>
</comment>
<keyword evidence="2" id="KW-1185">Reference proteome</keyword>
<evidence type="ECO:0000313" key="1">
    <source>
        <dbReference type="EMBL" id="MXO60918.1"/>
    </source>
</evidence>
<dbReference type="Proteomes" id="UP000433652">
    <property type="component" value="Unassembled WGS sequence"/>
</dbReference>
<name>A0A6I4SZX8_9SPHN</name>
<accession>A0A6I4SZX8</accession>
<dbReference type="InterPro" id="IPR036866">
    <property type="entry name" value="RibonucZ/Hydroxyglut_hydro"/>
</dbReference>
<dbReference type="EMBL" id="WTYM01000058">
    <property type="protein sequence ID" value="MXO60918.1"/>
    <property type="molecule type" value="Genomic_DNA"/>
</dbReference>
<dbReference type="AlphaFoldDB" id="A0A6I4SZX8"/>
<reference evidence="1 2" key="1">
    <citation type="submission" date="2019-12" db="EMBL/GenBank/DDBJ databases">
        <title>Genomic-based taxomic classification of the family Erythrobacteraceae.</title>
        <authorList>
            <person name="Xu L."/>
        </authorList>
    </citation>
    <scope>NUCLEOTIDE SEQUENCE [LARGE SCALE GENOMIC DNA]</scope>
    <source>
        <strain evidence="1 2">MCCC 1K01500</strain>
    </source>
</reference>
<organism evidence="1 2">
    <name type="scientific">Croceibacterium salegens</name>
    <dbReference type="NCBI Taxonomy" id="1737568"/>
    <lineage>
        <taxon>Bacteria</taxon>
        <taxon>Pseudomonadati</taxon>
        <taxon>Pseudomonadota</taxon>
        <taxon>Alphaproteobacteria</taxon>
        <taxon>Sphingomonadales</taxon>
        <taxon>Erythrobacteraceae</taxon>
        <taxon>Croceibacterium</taxon>
    </lineage>
</organism>
<proteinExistence type="predicted"/>
<dbReference type="Gene3D" id="3.60.15.10">
    <property type="entry name" value="Ribonuclease Z/Hydroxyacylglutathione hydrolase-like"/>
    <property type="match status" value="1"/>
</dbReference>